<dbReference type="PANTHER" id="PTHR43472">
    <property type="entry name" value="PHOSPHORIBOSYLAMINE--GLYCINE LIGASE"/>
    <property type="match status" value="1"/>
</dbReference>
<organism evidence="17 19">
    <name type="scientific">Ardenticatena maritima</name>
    <dbReference type="NCBI Taxonomy" id="872965"/>
    <lineage>
        <taxon>Bacteria</taxon>
        <taxon>Bacillati</taxon>
        <taxon>Chloroflexota</taxon>
        <taxon>Ardenticatenia</taxon>
        <taxon>Ardenticatenales</taxon>
        <taxon>Ardenticatenaceae</taxon>
        <taxon>Ardenticatena</taxon>
    </lineage>
</organism>
<reference evidence="19" key="3">
    <citation type="submission" date="2015-08" db="EMBL/GenBank/DDBJ databases">
        <title>Draft Genome Sequence of a Heterotrophic Facultative Anaerobic Bacterium Ardenticatena maritima Strain 110S.</title>
        <authorList>
            <person name="Kawaichi S."/>
            <person name="Yoshida T."/>
            <person name="Sako Y."/>
            <person name="Nakamura R."/>
        </authorList>
    </citation>
    <scope>NUCLEOTIDE SEQUENCE [LARGE SCALE GENOMIC DNA]</scope>
    <source>
        <strain evidence="19">110S</strain>
    </source>
</reference>
<dbReference type="Proteomes" id="UP000037784">
    <property type="component" value="Unassembled WGS sequence"/>
</dbReference>
<dbReference type="AlphaFoldDB" id="A0A0M8K802"/>
<dbReference type="InterPro" id="IPR011054">
    <property type="entry name" value="Rudment_hybrid_motif"/>
</dbReference>
<evidence type="ECO:0000256" key="11">
    <source>
        <dbReference type="ARBA" id="ARBA00038345"/>
    </source>
</evidence>
<dbReference type="NCBIfam" id="TIGR00877">
    <property type="entry name" value="purD"/>
    <property type="match status" value="1"/>
</dbReference>
<dbReference type="SMART" id="SM01210">
    <property type="entry name" value="GARS_C"/>
    <property type="match status" value="1"/>
</dbReference>
<name>A0A0M8K802_9CHLR</name>
<evidence type="ECO:0000256" key="1">
    <source>
        <dbReference type="ARBA" id="ARBA00001936"/>
    </source>
</evidence>
<dbReference type="GO" id="GO:0006189">
    <property type="term" value="P:'de novo' IMP biosynthetic process"/>
    <property type="evidence" value="ECO:0007669"/>
    <property type="project" value="UniProtKB-UniRule"/>
</dbReference>
<dbReference type="InterPro" id="IPR020561">
    <property type="entry name" value="PRibGlycinamid_synth_ATP-grasp"/>
</dbReference>
<keyword evidence="5 14" id="KW-0436">Ligase</keyword>
<evidence type="ECO:0000259" key="16">
    <source>
        <dbReference type="PROSITE" id="PS50975"/>
    </source>
</evidence>
<dbReference type="SMART" id="SM01209">
    <property type="entry name" value="GARS_A"/>
    <property type="match status" value="1"/>
</dbReference>
<comment type="pathway">
    <text evidence="3 14">Purine metabolism; IMP biosynthesis via de novo pathway; N(1)-(5-phospho-D-ribosyl)glycinamide from 5-phospho-alpha-D-ribose 1-diphosphate: step 2/2.</text>
</comment>
<comment type="caution">
    <text evidence="17">The sequence shown here is derived from an EMBL/GenBank/DDBJ whole genome shotgun (WGS) entry which is preliminary data.</text>
</comment>
<dbReference type="EMBL" id="BBZA01000179">
    <property type="protein sequence ID" value="GAP63635.1"/>
    <property type="molecule type" value="Genomic_DNA"/>
</dbReference>
<evidence type="ECO:0000256" key="9">
    <source>
        <dbReference type="ARBA" id="ARBA00022840"/>
    </source>
</evidence>
<dbReference type="PANTHER" id="PTHR43472:SF1">
    <property type="entry name" value="PHOSPHORIBOSYLAMINE--GLYCINE LIGASE, CHLOROPLASTIC"/>
    <property type="match status" value="1"/>
</dbReference>
<dbReference type="InterPro" id="IPR020560">
    <property type="entry name" value="PRibGlycinamide_synth_C-dom"/>
</dbReference>
<dbReference type="PROSITE" id="PS50975">
    <property type="entry name" value="ATP_GRASP"/>
    <property type="match status" value="1"/>
</dbReference>
<gene>
    <name evidence="14 17" type="primary">purD</name>
    <name evidence="17" type="ORF">ARMA_2058</name>
    <name evidence="18" type="ORF">SE16_10825</name>
</gene>
<evidence type="ECO:0000256" key="2">
    <source>
        <dbReference type="ARBA" id="ARBA00001946"/>
    </source>
</evidence>
<dbReference type="FunFam" id="3.90.600.10:FF:000001">
    <property type="entry name" value="Trifunctional purine biosynthetic protein adenosine-3"/>
    <property type="match status" value="1"/>
</dbReference>
<dbReference type="InterPro" id="IPR016185">
    <property type="entry name" value="PreATP-grasp_dom_sf"/>
</dbReference>
<dbReference type="UniPathway" id="UPA00074">
    <property type="reaction ID" value="UER00125"/>
</dbReference>
<keyword evidence="7 15" id="KW-0547">Nucleotide-binding</keyword>
<evidence type="ECO:0000256" key="4">
    <source>
        <dbReference type="ARBA" id="ARBA00013255"/>
    </source>
</evidence>
<dbReference type="FunFam" id="3.30.470.20:FF:000018">
    <property type="entry name" value="Trifunctional purine biosynthetic protein adenosine-3"/>
    <property type="match status" value="1"/>
</dbReference>
<dbReference type="PROSITE" id="PS00184">
    <property type="entry name" value="GARS"/>
    <property type="match status" value="1"/>
</dbReference>
<evidence type="ECO:0000256" key="15">
    <source>
        <dbReference type="PROSITE-ProRule" id="PRU00409"/>
    </source>
</evidence>
<evidence type="ECO:0000256" key="3">
    <source>
        <dbReference type="ARBA" id="ARBA00005174"/>
    </source>
</evidence>
<keyword evidence="9 15" id="KW-0067">ATP-binding</keyword>
<dbReference type="GO" id="GO:0004637">
    <property type="term" value="F:phosphoribosylamine-glycine ligase activity"/>
    <property type="evidence" value="ECO:0007669"/>
    <property type="project" value="UniProtKB-UniRule"/>
</dbReference>
<feature type="domain" description="ATP-grasp" evidence="16">
    <location>
        <begin position="121"/>
        <end position="327"/>
    </location>
</feature>
<dbReference type="PATRIC" id="fig|872965.6.peg.2219"/>
<dbReference type="Pfam" id="PF01071">
    <property type="entry name" value="GARS_A"/>
    <property type="match status" value="1"/>
</dbReference>
<evidence type="ECO:0000256" key="5">
    <source>
        <dbReference type="ARBA" id="ARBA00022598"/>
    </source>
</evidence>
<dbReference type="InterPro" id="IPR037123">
    <property type="entry name" value="PRibGlycinamide_synth_C_sf"/>
</dbReference>
<dbReference type="Gene3D" id="3.40.50.20">
    <property type="match status" value="1"/>
</dbReference>
<evidence type="ECO:0000313" key="19">
    <source>
        <dbReference type="Proteomes" id="UP000037784"/>
    </source>
</evidence>
<dbReference type="FunFam" id="3.40.50.20:FF:000006">
    <property type="entry name" value="Phosphoribosylamine--glycine ligase, chloroplastic"/>
    <property type="match status" value="1"/>
</dbReference>
<dbReference type="Pfam" id="PF02843">
    <property type="entry name" value="GARS_C"/>
    <property type="match status" value="1"/>
</dbReference>
<dbReference type="FunFam" id="3.30.1490.20:FF:000006">
    <property type="entry name" value="phosphoribosylamine--glycine ligase, chloroplastic-like"/>
    <property type="match status" value="1"/>
</dbReference>
<dbReference type="InterPro" id="IPR013815">
    <property type="entry name" value="ATP_grasp_subdomain_1"/>
</dbReference>
<dbReference type="OrthoDB" id="9807240at2"/>
<accession>A0A0M8K802</accession>
<dbReference type="InterPro" id="IPR020559">
    <property type="entry name" value="PRibGlycinamide_synth_CS"/>
</dbReference>
<comment type="catalytic activity">
    <reaction evidence="14">
        <text>5-phospho-beta-D-ribosylamine + glycine + ATP = N(1)-(5-phospho-beta-D-ribosyl)glycinamide + ADP + phosphate + H(+)</text>
        <dbReference type="Rhea" id="RHEA:17453"/>
        <dbReference type="ChEBI" id="CHEBI:15378"/>
        <dbReference type="ChEBI" id="CHEBI:30616"/>
        <dbReference type="ChEBI" id="CHEBI:43474"/>
        <dbReference type="ChEBI" id="CHEBI:57305"/>
        <dbReference type="ChEBI" id="CHEBI:58681"/>
        <dbReference type="ChEBI" id="CHEBI:143788"/>
        <dbReference type="ChEBI" id="CHEBI:456216"/>
        <dbReference type="EC" id="6.3.4.13"/>
    </reaction>
</comment>
<evidence type="ECO:0000256" key="12">
    <source>
        <dbReference type="ARBA" id="ARBA00042242"/>
    </source>
</evidence>
<proteinExistence type="inferred from homology"/>
<dbReference type="GO" id="GO:0046872">
    <property type="term" value="F:metal ion binding"/>
    <property type="evidence" value="ECO:0007669"/>
    <property type="project" value="UniProtKB-KW"/>
</dbReference>
<comment type="cofactor">
    <cofactor evidence="1">
        <name>Mn(2+)</name>
        <dbReference type="ChEBI" id="CHEBI:29035"/>
    </cofactor>
</comment>
<sequence length="439" mass="46618">MRNILVIGGGGREHALAWALARSPRVRHVYVAPGNAGTEWPANPNATGLAPRASASRVPIAPDDFDALIAFAREHDVYMAVVGPEAPLAAGIVDAFQQAGVPIFGPSQAAAQIEASKAFAKAFMEQTGIPTAAHAAFTDYDAARAYLRQHPAPVVVKASGLAAGKGVIVCETQEEAEAALRMIMVDRAFGAAGDVVVIEEFLQGPEVSVLAFSDGRTVKRMPPARDHKRIYEGDRGPNTGGMGAFAPPPDVDEALLDEIEATILRPAVQGMLERGTPYVGVLYAGLMLTQDGPKVLEFNCRFGDPETQAILLLLESDLLDVFEACLAGRLDETNVQWRDGAAATIVLASPGYPGAYPKGLPIEGVERAAAHENVVVFHAGTARDEAGRLVTAGGRVLNISAYDADLERALQRAYAAVEEIAFEGMQYRRDIGKTVVEEQ</sequence>
<dbReference type="Gene3D" id="3.30.470.20">
    <property type="entry name" value="ATP-grasp fold, B domain"/>
    <property type="match status" value="1"/>
</dbReference>
<protein>
    <recommendedName>
        <fullName evidence="4 14">Phosphoribosylamine--glycine ligase</fullName>
        <ecNumber evidence="4 14">6.3.4.13</ecNumber>
    </recommendedName>
    <alternativeName>
        <fullName evidence="14">GARS</fullName>
    </alternativeName>
    <alternativeName>
        <fullName evidence="12 14">Glycinamide ribonucleotide synthetase</fullName>
    </alternativeName>
    <alternativeName>
        <fullName evidence="13 14">Phosphoribosylglycinamide synthetase</fullName>
    </alternativeName>
</protein>
<evidence type="ECO:0000313" key="18">
    <source>
        <dbReference type="EMBL" id="KPL87998.1"/>
    </source>
</evidence>
<dbReference type="EMBL" id="LGKN01000005">
    <property type="protein sequence ID" value="KPL87998.1"/>
    <property type="molecule type" value="Genomic_DNA"/>
</dbReference>
<dbReference type="InParanoid" id="A0A0M8K802"/>
<keyword evidence="8 14" id="KW-0658">Purine biosynthesis</keyword>
<evidence type="ECO:0000256" key="6">
    <source>
        <dbReference type="ARBA" id="ARBA00022723"/>
    </source>
</evidence>
<reference evidence="17 19" key="1">
    <citation type="journal article" date="2015" name="Genome Announc.">
        <title>Draft Genome Sequence of a Heterotrophic Facultative Anaerobic Thermophilic Bacterium, Ardenticatena maritima Strain 110ST.</title>
        <authorList>
            <person name="Kawaichi S."/>
            <person name="Yoshida T."/>
            <person name="Sako Y."/>
            <person name="Nakamura R."/>
        </authorList>
    </citation>
    <scope>NUCLEOTIDE SEQUENCE [LARGE SCALE GENOMIC DNA]</scope>
    <source>
        <strain evidence="17 19">110S</strain>
    </source>
</reference>
<dbReference type="SUPFAM" id="SSF51246">
    <property type="entry name" value="Rudiment single hybrid motif"/>
    <property type="match status" value="1"/>
</dbReference>
<evidence type="ECO:0000256" key="13">
    <source>
        <dbReference type="ARBA" id="ARBA00042864"/>
    </source>
</evidence>
<dbReference type="STRING" id="872965.SE16_10825"/>
<keyword evidence="10" id="KW-0464">Manganese</keyword>
<dbReference type="GO" id="GO:0009113">
    <property type="term" value="P:purine nucleobase biosynthetic process"/>
    <property type="evidence" value="ECO:0007669"/>
    <property type="project" value="InterPro"/>
</dbReference>
<dbReference type="RefSeq" id="WP_054493444.1">
    <property type="nucleotide sequence ID" value="NZ_BBZA01000179.1"/>
</dbReference>
<dbReference type="EC" id="6.3.4.13" evidence="4 14"/>
<comment type="cofactor">
    <cofactor evidence="2">
        <name>Mg(2+)</name>
        <dbReference type="ChEBI" id="CHEBI:18420"/>
    </cofactor>
</comment>
<dbReference type="InterPro" id="IPR011761">
    <property type="entry name" value="ATP-grasp"/>
</dbReference>
<evidence type="ECO:0000313" key="20">
    <source>
        <dbReference type="Proteomes" id="UP000050502"/>
    </source>
</evidence>
<dbReference type="Gene3D" id="3.30.1490.20">
    <property type="entry name" value="ATP-grasp fold, A domain"/>
    <property type="match status" value="1"/>
</dbReference>
<dbReference type="InterPro" id="IPR020562">
    <property type="entry name" value="PRibGlycinamide_synth_N"/>
</dbReference>
<evidence type="ECO:0000313" key="17">
    <source>
        <dbReference type="EMBL" id="GAP63635.1"/>
    </source>
</evidence>
<dbReference type="GO" id="GO:0005524">
    <property type="term" value="F:ATP binding"/>
    <property type="evidence" value="ECO:0007669"/>
    <property type="project" value="UniProtKB-UniRule"/>
</dbReference>
<dbReference type="SUPFAM" id="SSF52440">
    <property type="entry name" value="PreATP-grasp domain"/>
    <property type="match status" value="1"/>
</dbReference>
<dbReference type="FunCoup" id="A0A0M8K802">
    <property type="interactions" value="417"/>
</dbReference>
<dbReference type="Gene3D" id="3.90.600.10">
    <property type="entry name" value="Phosphoribosylglycinamide synthetase, C-terminal domain"/>
    <property type="match status" value="1"/>
</dbReference>
<dbReference type="HAMAP" id="MF_00138">
    <property type="entry name" value="GARS"/>
    <property type="match status" value="1"/>
</dbReference>
<dbReference type="Pfam" id="PF02844">
    <property type="entry name" value="GARS_N"/>
    <property type="match status" value="1"/>
</dbReference>
<evidence type="ECO:0000256" key="7">
    <source>
        <dbReference type="ARBA" id="ARBA00022741"/>
    </source>
</evidence>
<evidence type="ECO:0000256" key="8">
    <source>
        <dbReference type="ARBA" id="ARBA00022755"/>
    </source>
</evidence>
<evidence type="ECO:0000256" key="10">
    <source>
        <dbReference type="ARBA" id="ARBA00023211"/>
    </source>
</evidence>
<keyword evidence="19" id="KW-1185">Reference proteome</keyword>
<dbReference type="Proteomes" id="UP000050502">
    <property type="component" value="Unassembled WGS sequence"/>
</dbReference>
<keyword evidence="6" id="KW-0479">Metal-binding</keyword>
<evidence type="ECO:0000256" key="14">
    <source>
        <dbReference type="HAMAP-Rule" id="MF_00138"/>
    </source>
</evidence>
<reference evidence="18 20" key="2">
    <citation type="submission" date="2015-07" db="EMBL/GenBank/DDBJ databases">
        <title>Whole genome sequence of Ardenticatena maritima DSM 23922.</title>
        <authorList>
            <person name="Hemp J."/>
            <person name="Ward L.M."/>
            <person name="Pace L.A."/>
            <person name="Fischer W.W."/>
        </authorList>
    </citation>
    <scope>NUCLEOTIDE SEQUENCE [LARGE SCALE GENOMIC DNA]</scope>
    <source>
        <strain evidence="18 20">110S</strain>
    </source>
</reference>
<comment type="similarity">
    <text evidence="11 14">Belongs to the GARS family.</text>
</comment>
<dbReference type="InterPro" id="IPR000115">
    <property type="entry name" value="PRibGlycinamide_synth"/>
</dbReference>
<dbReference type="SUPFAM" id="SSF56059">
    <property type="entry name" value="Glutathione synthetase ATP-binding domain-like"/>
    <property type="match status" value="1"/>
</dbReference>